<proteinExistence type="predicted"/>
<feature type="domain" description="F-box" evidence="1">
    <location>
        <begin position="1"/>
        <end position="46"/>
    </location>
</feature>
<dbReference type="PROSITE" id="PS50181">
    <property type="entry name" value="FBOX"/>
    <property type="match status" value="1"/>
</dbReference>
<evidence type="ECO:0000313" key="2">
    <source>
        <dbReference type="EMBL" id="QBK91704.1"/>
    </source>
</evidence>
<evidence type="ECO:0000259" key="1">
    <source>
        <dbReference type="PROSITE" id="PS50181"/>
    </source>
</evidence>
<protein>
    <recommendedName>
        <fullName evidence="1">F-box domain-containing protein</fullName>
    </recommendedName>
</protein>
<reference evidence="2" key="1">
    <citation type="journal article" date="2019" name="MBio">
        <title>Virus Genomes from Deep Sea Sediments Expand the Ocean Megavirome and Support Independent Origins of Viral Gigantism.</title>
        <authorList>
            <person name="Backstrom D."/>
            <person name="Yutin N."/>
            <person name="Jorgensen S.L."/>
            <person name="Dharamshi J."/>
            <person name="Homa F."/>
            <person name="Zaremba-Niedwiedzka K."/>
            <person name="Spang A."/>
            <person name="Wolf Y.I."/>
            <person name="Koonin E.V."/>
            <person name="Ettema T.J."/>
        </authorList>
    </citation>
    <scope>NUCLEOTIDE SEQUENCE</scope>
</reference>
<dbReference type="InterPro" id="IPR001810">
    <property type="entry name" value="F-box_dom"/>
</dbReference>
<sequence length="408" mass="47364">MDLFPVELLERVYMHLNSTPLRWKLAQTCKTMYSAFVQYNEAYKRDILRGKRSLRYAANWGDPILTQIALNPLRIKPIHFIHVCASGNMALMRWMDAYAVVNTENPAEMQRRCKERHFQALAAILRISHFKNKVPVSRVDKVCSYLYTETSDVDTLVIKCAGQIYVYGQHTLFYPSLKAFLTAPGSHHQALRRKITTEFFYAGMARKGKTFYMETCKPFYSRKALSGMCDYIVSGAIGSPNRYAFFSISVALGLYSQAKRAYPGNLDTNLEEMLALAIVRGYRRGEQILQWIRRNPFDQKIRLDLEKVWIRSLCSNKRYIDEWALDLGKCLVCLLDATHGTIGCKGHTCQNLHRHVPDIFRLLTKEQVQKYKNLGVFCPKCLRTKVIHPKKHLGSFRCKYCMYSWMKK</sequence>
<name>A0A481Z762_9VIRU</name>
<organism evidence="2">
    <name type="scientific">Pithovirus LCPAC304</name>
    <dbReference type="NCBI Taxonomy" id="2506594"/>
    <lineage>
        <taxon>Viruses</taxon>
        <taxon>Pithoviruses</taxon>
    </lineage>
</organism>
<dbReference type="EMBL" id="MK500565">
    <property type="protein sequence ID" value="QBK91704.1"/>
    <property type="molecule type" value="Genomic_DNA"/>
</dbReference>
<gene>
    <name evidence="2" type="ORF">LCPAC304_00300</name>
</gene>
<accession>A0A481Z762</accession>